<dbReference type="Pfam" id="PF03009">
    <property type="entry name" value="GDPD"/>
    <property type="match status" value="1"/>
</dbReference>
<accession>A0AAV5A906</accession>
<feature type="chain" id="PRO_5043506724" description="GP-PDE domain-containing protein" evidence="1">
    <location>
        <begin position="18"/>
        <end position="357"/>
    </location>
</feature>
<dbReference type="EMBL" id="BPWL01000004">
    <property type="protein sequence ID" value="GJJ09506.1"/>
    <property type="molecule type" value="Genomic_DNA"/>
</dbReference>
<evidence type="ECO:0000313" key="3">
    <source>
        <dbReference type="EMBL" id="GJJ09506.1"/>
    </source>
</evidence>
<name>A0AAV5A906_9AGAM</name>
<sequence length="357" mass="39706">MYTPLIIVAVVSSVVGAIPPQSIFTGPRSNRNSNFFDIQAHRGGRANTIENTLPSFAWGLIEGATTLELDNGITKDGVVIIWHDQEVTPSKCRDTAPAFSDDPDFPYVGKLIANLTWSQIMTLDCSTRQINFPGQLTYPGTRIPSLSELFDFLDCADPEHNILLNIESKSNAAFPGRTLDFRTFVHKQYELFSRSAYYRSITELDPTIVTSALIDDYTLMVPEGERVSPWFAGIDINTYNGSNLGERIAEAAYDIHADILSPIATSELSPVADPGQPGYSAFTTKAMVSRAHELGLVVKPWTVNRLNVIEEMVEMGVDGIITDYPDVLRRWAQQHKLPVAPRYPKYNVLTCLNRFIS</sequence>
<comment type="caution">
    <text evidence="3">The sequence shown here is derived from an EMBL/GenBank/DDBJ whole genome shotgun (WGS) entry which is preliminary data.</text>
</comment>
<dbReference type="SUPFAM" id="SSF51695">
    <property type="entry name" value="PLC-like phosphodiesterases"/>
    <property type="match status" value="1"/>
</dbReference>
<keyword evidence="4" id="KW-1185">Reference proteome</keyword>
<dbReference type="PROSITE" id="PS51704">
    <property type="entry name" value="GP_PDE"/>
    <property type="match status" value="1"/>
</dbReference>
<keyword evidence="1" id="KW-0732">Signal</keyword>
<dbReference type="GO" id="GO:0006629">
    <property type="term" value="P:lipid metabolic process"/>
    <property type="evidence" value="ECO:0007669"/>
    <property type="project" value="InterPro"/>
</dbReference>
<evidence type="ECO:0000256" key="1">
    <source>
        <dbReference type="SAM" id="SignalP"/>
    </source>
</evidence>
<evidence type="ECO:0000259" key="2">
    <source>
        <dbReference type="PROSITE" id="PS51704"/>
    </source>
</evidence>
<dbReference type="Gene3D" id="3.20.20.190">
    <property type="entry name" value="Phosphatidylinositol (PI) phosphodiesterase"/>
    <property type="match status" value="1"/>
</dbReference>
<protein>
    <recommendedName>
        <fullName evidence="2">GP-PDE domain-containing protein</fullName>
    </recommendedName>
</protein>
<organism evidence="3 4">
    <name type="scientific">Clathrus columnatus</name>
    <dbReference type="NCBI Taxonomy" id="1419009"/>
    <lineage>
        <taxon>Eukaryota</taxon>
        <taxon>Fungi</taxon>
        <taxon>Dikarya</taxon>
        <taxon>Basidiomycota</taxon>
        <taxon>Agaricomycotina</taxon>
        <taxon>Agaricomycetes</taxon>
        <taxon>Phallomycetidae</taxon>
        <taxon>Phallales</taxon>
        <taxon>Clathraceae</taxon>
        <taxon>Clathrus</taxon>
    </lineage>
</organism>
<dbReference type="GO" id="GO:0008081">
    <property type="term" value="F:phosphoric diester hydrolase activity"/>
    <property type="evidence" value="ECO:0007669"/>
    <property type="project" value="InterPro"/>
</dbReference>
<dbReference type="InterPro" id="IPR017946">
    <property type="entry name" value="PLC-like_Pdiesterase_TIM-brl"/>
</dbReference>
<gene>
    <name evidence="3" type="ORF">Clacol_003729</name>
</gene>
<dbReference type="PANTHER" id="PTHR46211">
    <property type="entry name" value="GLYCEROPHOSPHORYL DIESTER PHOSPHODIESTERASE"/>
    <property type="match status" value="1"/>
</dbReference>
<feature type="domain" description="GP-PDE" evidence="2">
    <location>
        <begin position="36"/>
        <end position="332"/>
    </location>
</feature>
<dbReference type="AlphaFoldDB" id="A0AAV5A906"/>
<proteinExistence type="predicted"/>
<reference evidence="3" key="1">
    <citation type="submission" date="2021-10" db="EMBL/GenBank/DDBJ databases">
        <title>De novo Genome Assembly of Clathrus columnatus (Basidiomycota, Fungi) Using Illumina and Nanopore Sequence Data.</title>
        <authorList>
            <person name="Ogiso-Tanaka E."/>
            <person name="Itagaki H."/>
            <person name="Hosoya T."/>
            <person name="Hosaka K."/>
        </authorList>
    </citation>
    <scope>NUCLEOTIDE SEQUENCE</scope>
    <source>
        <strain evidence="3">MO-923</strain>
    </source>
</reference>
<dbReference type="PANTHER" id="PTHR46211:SF14">
    <property type="entry name" value="GLYCEROPHOSPHODIESTER PHOSPHODIESTERASE"/>
    <property type="match status" value="1"/>
</dbReference>
<dbReference type="Proteomes" id="UP001050691">
    <property type="component" value="Unassembled WGS sequence"/>
</dbReference>
<feature type="signal peptide" evidence="1">
    <location>
        <begin position="1"/>
        <end position="17"/>
    </location>
</feature>
<dbReference type="InterPro" id="IPR030395">
    <property type="entry name" value="GP_PDE_dom"/>
</dbReference>
<evidence type="ECO:0000313" key="4">
    <source>
        <dbReference type="Proteomes" id="UP001050691"/>
    </source>
</evidence>